<organism evidence="2 3">
    <name type="scientific">Phlyctema vagabunda</name>
    <dbReference type="NCBI Taxonomy" id="108571"/>
    <lineage>
        <taxon>Eukaryota</taxon>
        <taxon>Fungi</taxon>
        <taxon>Dikarya</taxon>
        <taxon>Ascomycota</taxon>
        <taxon>Pezizomycotina</taxon>
        <taxon>Leotiomycetes</taxon>
        <taxon>Helotiales</taxon>
        <taxon>Dermateaceae</taxon>
        <taxon>Phlyctema</taxon>
    </lineage>
</organism>
<accession>A0ABR4P4P1</accession>
<name>A0ABR4P4P1_9HELO</name>
<gene>
    <name evidence="2" type="ORF">PVAG01_09990</name>
</gene>
<reference evidence="2 3" key="1">
    <citation type="submission" date="2024-06" db="EMBL/GenBank/DDBJ databases">
        <title>Complete genome of Phlyctema vagabunda strain 19-DSS-EL-015.</title>
        <authorList>
            <person name="Fiorenzani C."/>
        </authorList>
    </citation>
    <scope>NUCLEOTIDE SEQUENCE [LARGE SCALE GENOMIC DNA]</scope>
    <source>
        <strain evidence="2 3">19-DSS-EL-015</strain>
    </source>
</reference>
<sequence>MTHRQPESELRKFLRREVLKTQLRSPGDGSREQQIIAELKSLFGSDTSFSEAGATKLMTQQEYESLFGEPIVSEKHLTPLEKFIKRTDAIKAENEEHRPPSRPINRTLESLRADLKETLTYQPTSDRELGLMSRQRSALADEIRRAETLETLEEKSKIQKNYSDDTLPEPIRPREKAMLMNRTCRLAKSREGYNQDPKVKLKRKKAKEEFDEELAELDGEDLLHLHSIIPKHARKKPRYQGFKLEEVGTDWQDVKDMYNAASARTLGRFQAALEKEPLDGDAGNSVAKDVGKELRAHERAIKRVERKRVEQERKNEEKRRIEEEKRMEGKMGALFAKLKKGSRL</sequence>
<evidence type="ECO:0000313" key="2">
    <source>
        <dbReference type="EMBL" id="KAL3418274.1"/>
    </source>
</evidence>
<comment type="caution">
    <text evidence="2">The sequence shown here is derived from an EMBL/GenBank/DDBJ whole genome shotgun (WGS) entry which is preliminary data.</text>
</comment>
<dbReference type="Proteomes" id="UP001629113">
    <property type="component" value="Unassembled WGS sequence"/>
</dbReference>
<keyword evidence="1" id="KW-0175">Coiled coil</keyword>
<evidence type="ECO:0000256" key="1">
    <source>
        <dbReference type="SAM" id="Coils"/>
    </source>
</evidence>
<evidence type="ECO:0000313" key="3">
    <source>
        <dbReference type="Proteomes" id="UP001629113"/>
    </source>
</evidence>
<dbReference type="EMBL" id="JBFCZG010000009">
    <property type="protein sequence ID" value="KAL3418274.1"/>
    <property type="molecule type" value="Genomic_DNA"/>
</dbReference>
<feature type="coiled-coil region" evidence="1">
    <location>
        <begin position="287"/>
        <end position="327"/>
    </location>
</feature>
<proteinExistence type="predicted"/>
<keyword evidence="3" id="KW-1185">Reference proteome</keyword>
<protein>
    <submittedName>
        <fullName evidence="2">Uncharacterized protein</fullName>
    </submittedName>
</protein>